<dbReference type="OrthoDB" id="413008at2759"/>
<dbReference type="PANTHER" id="PTHR31082">
    <property type="entry name" value="PHEROMONE-REGULATED MEMBRANE PROTEIN 10"/>
    <property type="match status" value="1"/>
</dbReference>
<evidence type="ECO:0000313" key="10">
    <source>
        <dbReference type="Proteomes" id="UP000054097"/>
    </source>
</evidence>
<reference evidence="9 10" key="1">
    <citation type="submission" date="2014-04" db="EMBL/GenBank/DDBJ databases">
        <authorList>
            <consortium name="DOE Joint Genome Institute"/>
            <person name="Kuo A."/>
            <person name="Zuccaro A."/>
            <person name="Kohler A."/>
            <person name="Nagy L.G."/>
            <person name="Floudas D."/>
            <person name="Copeland A."/>
            <person name="Barry K.W."/>
            <person name="Cichocki N."/>
            <person name="Veneault-Fourrey C."/>
            <person name="LaButti K."/>
            <person name="Lindquist E.A."/>
            <person name="Lipzen A."/>
            <person name="Lundell T."/>
            <person name="Morin E."/>
            <person name="Murat C."/>
            <person name="Sun H."/>
            <person name="Tunlid A."/>
            <person name="Henrissat B."/>
            <person name="Grigoriev I.V."/>
            <person name="Hibbett D.S."/>
            <person name="Martin F."/>
            <person name="Nordberg H.P."/>
            <person name="Cantor M.N."/>
            <person name="Hua S.X."/>
        </authorList>
    </citation>
    <scope>NUCLEOTIDE SEQUENCE [LARGE SCALE GENOMIC DNA]</scope>
    <source>
        <strain evidence="9 10">MAFF 305830</strain>
    </source>
</reference>
<comment type="subcellular location">
    <subcellularLocation>
        <location evidence="1">Membrane</location>
        <topology evidence="1">Multi-pass membrane protein</topology>
    </subcellularLocation>
</comment>
<evidence type="ECO:0000256" key="2">
    <source>
        <dbReference type="ARBA" id="ARBA00022692"/>
    </source>
</evidence>
<protein>
    <recommendedName>
        <fullName evidence="11">Threonine/serine exporter-like N-terminal domain-containing protein</fullName>
    </recommendedName>
</protein>
<dbReference type="STRING" id="933852.A0A0C2WGG4"/>
<evidence type="ECO:0000256" key="4">
    <source>
        <dbReference type="ARBA" id="ARBA00023136"/>
    </source>
</evidence>
<feature type="transmembrane region" description="Helical" evidence="6">
    <location>
        <begin position="163"/>
        <end position="183"/>
    </location>
</feature>
<keyword evidence="10" id="KW-1185">Reference proteome</keyword>
<keyword evidence="3 6" id="KW-1133">Transmembrane helix</keyword>
<gene>
    <name evidence="9" type="ORF">M408DRAFT_74075</name>
</gene>
<evidence type="ECO:0000256" key="5">
    <source>
        <dbReference type="ARBA" id="ARBA00034125"/>
    </source>
</evidence>
<dbReference type="InterPro" id="IPR010619">
    <property type="entry name" value="ThrE-like_N"/>
</dbReference>
<dbReference type="Pfam" id="PF12821">
    <property type="entry name" value="ThrE_2"/>
    <property type="match status" value="1"/>
</dbReference>
<sequence length="478" mass="51692">MTERQIFILRLAKALMTFGAPSHRIESQLDATASVLEVDAQFIHLPSVIIASFGDTESQTSDAHFVKANGRLALGKLHNVHQVYRQVVHDEIGAEEGTVMLMKLLKEKPLYGLKTRCLIAFACCALICPLAFGGSFLDMWVAGTGGAILCFLQLRAADKSAMYANVFEISVSILISFAARGLSTIPGHLFCYESISSSGVVLILPGYLILCSALELASKNIVNGSVRMIYAIIYSLFLGFGLTIGSDLYYIVDPRARQLRKDEASSNYTTIYVHGSFVADNSTDIPGFNGSFSFSNATAKIDANYEVGCLRDPSWPWYRQNFPFWTLFLLVPAYSLFSSSWNLQPLKSTQLPAMIIISCAAFAANTAANRFILNRSDVVSAIGAFVVGILGNAYSRIFRGTAFQCMVIGVLFLVPSGIAAAGGLSENYTGQDGDQYTTGLAIGLRMVQVAIGITVGLFGSGLIVYSFGSKKHAALFAF</sequence>
<evidence type="ECO:0000256" key="6">
    <source>
        <dbReference type="SAM" id="Phobius"/>
    </source>
</evidence>
<feature type="transmembrane region" description="Helical" evidence="6">
    <location>
        <begin position="110"/>
        <end position="133"/>
    </location>
</feature>
<dbReference type="Pfam" id="PF06738">
    <property type="entry name" value="ThrE"/>
    <property type="match status" value="1"/>
</dbReference>
<keyword evidence="2 6" id="KW-0812">Transmembrane</keyword>
<feature type="domain" description="Threonine/Serine exporter ThrE" evidence="8">
    <location>
        <begin position="351"/>
        <end position="459"/>
    </location>
</feature>
<feature type="domain" description="Threonine/serine exporter-like N-terminal" evidence="7">
    <location>
        <begin position="7"/>
        <end position="248"/>
    </location>
</feature>
<feature type="transmembrane region" description="Helical" evidence="6">
    <location>
        <begin position="378"/>
        <end position="395"/>
    </location>
</feature>
<dbReference type="HOGENOM" id="CLU_007078_4_3_1"/>
<feature type="transmembrane region" description="Helical" evidence="6">
    <location>
        <begin position="195"/>
        <end position="217"/>
    </location>
</feature>
<dbReference type="AlphaFoldDB" id="A0A0C2WGG4"/>
<comment type="similarity">
    <text evidence="5">Belongs to the ThrE exporter (TC 2.A.79) family.</text>
</comment>
<proteinExistence type="inferred from homology"/>
<name>A0A0C2WGG4_SERVB</name>
<feature type="transmembrane region" description="Helical" evidence="6">
    <location>
        <begin position="139"/>
        <end position="156"/>
    </location>
</feature>
<dbReference type="InterPro" id="IPR051361">
    <property type="entry name" value="ThrE/Ser_Exporter"/>
</dbReference>
<evidence type="ECO:0000259" key="7">
    <source>
        <dbReference type="Pfam" id="PF06738"/>
    </source>
</evidence>
<dbReference type="PANTHER" id="PTHR31082:SF4">
    <property type="entry name" value="PHEROMONE-REGULATED MEMBRANE PROTEIN 10"/>
    <property type="match status" value="1"/>
</dbReference>
<dbReference type="GO" id="GO:0022857">
    <property type="term" value="F:transmembrane transporter activity"/>
    <property type="evidence" value="ECO:0007669"/>
    <property type="project" value="InterPro"/>
</dbReference>
<organism evidence="9 10">
    <name type="scientific">Serendipita vermifera MAFF 305830</name>
    <dbReference type="NCBI Taxonomy" id="933852"/>
    <lineage>
        <taxon>Eukaryota</taxon>
        <taxon>Fungi</taxon>
        <taxon>Dikarya</taxon>
        <taxon>Basidiomycota</taxon>
        <taxon>Agaricomycotina</taxon>
        <taxon>Agaricomycetes</taxon>
        <taxon>Sebacinales</taxon>
        <taxon>Serendipitaceae</taxon>
        <taxon>Serendipita</taxon>
    </lineage>
</organism>
<dbReference type="EMBL" id="KN824313">
    <property type="protein sequence ID" value="KIM25503.1"/>
    <property type="molecule type" value="Genomic_DNA"/>
</dbReference>
<reference evidence="10" key="2">
    <citation type="submission" date="2015-01" db="EMBL/GenBank/DDBJ databases">
        <title>Evolutionary Origins and Diversification of the Mycorrhizal Mutualists.</title>
        <authorList>
            <consortium name="DOE Joint Genome Institute"/>
            <consortium name="Mycorrhizal Genomics Consortium"/>
            <person name="Kohler A."/>
            <person name="Kuo A."/>
            <person name="Nagy L.G."/>
            <person name="Floudas D."/>
            <person name="Copeland A."/>
            <person name="Barry K.W."/>
            <person name="Cichocki N."/>
            <person name="Veneault-Fourrey C."/>
            <person name="LaButti K."/>
            <person name="Lindquist E.A."/>
            <person name="Lipzen A."/>
            <person name="Lundell T."/>
            <person name="Morin E."/>
            <person name="Murat C."/>
            <person name="Riley R."/>
            <person name="Ohm R."/>
            <person name="Sun H."/>
            <person name="Tunlid A."/>
            <person name="Henrissat B."/>
            <person name="Grigoriev I.V."/>
            <person name="Hibbett D.S."/>
            <person name="Martin F."/>
        </authorList>
    </citation>
    <scope>NUCLEOTIDE SEQUENCE [LARGE SCALE GENOMIC DNA]</scope>
    <source>
        <strain evidence="10">MAFF 305830</strain>
    </source>
</reference>
<evidence type="ECO:0000259" key="8">
    <source>
        <dbReference type="Pfam" id="PF12821"/>
    </source>
</evidence>
<feature type="transmembrane region" description="Helical" evidence="6">
    <location>
        <begin position="402"/>
        <end position="422"/>
    </location>
</feature>
<feature type="transmembrane region" description="Helical" evidence="6">
    <location>
        <begin position="322"/>
        <end position="341"/>
    </location>
</feature>
<evidence type="ECO:0000256" key="1">
    <source>
        <dbReference type="ARBA" id="ARBA00004141"/>
    </source>
</evidence>
<feature type="transmembrane region" description="Helical" evidence="6">
    <location>
        <begin position="442"/>
        <end position="465"/>
    </location>
</feature>
<keyword evidence="4 6" id="KW-0472">Membrane</keyword>
<feature type="transmembrane region" description="Helical" evidence="6">
    <location>
        <begin position="229"/>
        <end position="252"/>
    </location>
</feature>
<dbReference type="Proteomes" id="UP000054097">
    <property type="component" value="Unassembled WGS sequence"/>
</dbReference>
<dbReference type="GO" id="GO:0016020">
    <property type="term" value="C:membrane"/>
    <property type="evidence" value="ECO:0007669"/>
    <property type="project" value="UniProtKB-SubCell"/>
</dbReference>
<accession>A0A0C2WGG4</accession>
<evidence type="ECO:0000313" key="9">
    <source>
        <dbReference type="EMBL" id="KIM25503.1"/>
    </source>
</evidence>
<evidence type="ECO:0008006" key="11">
    <source>
        <dbReference type="Google" id="ProtNLM"/>
    </source>
</evidence>
<dbReference type="InterPro" id="IPR024528">
    <property type="entry name" value="ThrE_2"/>
</dbReference>
<feature type="transmembrane region" description="Helical" evidence="6">
    <location>
        <begin position="353"/>
        <end position="372"/>
    </location>
</feature>
<evidence type="ECO:0000256" key="3">
    <source>
        <dbReference type="ARBA" id="ARBA00022989"/>
    </source>
</evidence>